<comment type="caution">
    <text evidence="1">The sequence shown here is derived from an EMBL/GenBank/DDBJ whole genome shotgun (WGS) entry which is preliminary data.</text>
</comment>
<evidence type="ECO:0000313" key="1">
    <source>
        <dbReference type="EMBL" id="MCC3146057.1"/>
    </source>
</evidence>
<gene>
    <name evidence="1" type="ORF">LJ207_12120</name>
</gene>
<dbReference type="AlphaFoldDB" id="A0AAW4X2N1"/>
<dbReference type="EMBL" id="JAJFAT010000034">
    <property type="protein sequence ID" value="MCC3146057.1"/>
    <property type="molecule type" value="Genomic_DNA"/>
</dbReference>
<evidence type="ECO:0000313" key="2">
    <source>
        <dbReference type="Proteomes" id="UP001199296"/>
    </source>
</evidence>
<proteinExistence type="predicted"/>
<evidence type="ECO:0008006" key="3">
    <source>
        <dbReference type="Google" id="ProtNLM"/>
    </source>
</evidence>
<sequence length="74" mass="8142">MLFETSTISFLSASVNLFLGSGLSTRGRWSYLTVPSFDHRWLVLCDILNSSQALIFLQPFACASSISSTAFFAI</sequence>
<name>A0AAW4X2N1_9FIRM</name>
<dbReference type="RefSeq" id="WP_229346755.1">
    <property type="nucleotide sequence ID" value="NZ_JAJFAT010000034.1"/>
</dbReference>
<protein>
    <recommendedName>
        <fullName evidence="3">Secreted protein</fullName>
    </recommendedName>
</protein>
<organism evidence="1 2">
    <name type="scientific">Halanaerobium polyolivorans</name>
    <dbReference type="NCBI Taxonomy" id="2886943"/>
    <lineage>
        <taxon>Bacteria</taxon>
        <taxon>Bacillati</taxon>
        <taxon>Bacillota</taxon>
        <taxon>Clostridia</taxon>
        <taxon>Halanaerobiales</taxon>
        <taxon>Halanaerobiaceae</taxon>
        <taxon>Halanaerobium</taxon>
    </lineage>
</organism>
<keyword evidence="2" id="KW-1185">Reference proteome</keyword>
<dbReference type="Proteomes" id="UP001199296">
    <property type="component" value="Unassembled WGS sequence"/>
</dbReference>
<reference evidence="1 2" key="1">
    <citation type="submission" date="2021-10" db="EMBL/GenBank/DDBJ databases">
        <authorList>
            <person name="Grouzdev D.S."/>
            <person name="Pantiukh K.S."/>
            <person name="Krutkina M.S."/>
        </authorList>
    </citation>
    <scope>NUCLEOTIDE SEQUENCE [LARGE SCALE GENOMIC DNA]</scope>
    <source>
        <strain evidence="1 2">Z-7514</strain>
    </source>
</reference>
<accession>A0AAW4X2N1</accession>